<evidence type="ECO:0000313" key="3">
    <source>
        <dbReference type="Proteomes" id="UP000287651"/>
    </source>
</evidence>
<dbReference type="Proteomes" id="UP000287651">
    <property type="component" value="Unassembled WGS sequence"/>
</dbReference>
<feature type="region of interest" description="Disordered" evidence="1">
    <location>
        <begin position="89"/>
        <end position="109"/>
    </location>
</feature>
<name>A0A426YWG7_ENSVE</name>
<sequence>MVRLGWITYKHEDDLEDSAGLISTPVGVAKECSDKGEDVDGACPFAHVVGCIRIVTLQHPRQEQDQVDVHPKECKCTLDLAVLTTMGMHKGKEKQELERSGSELVTEGE</sequence>
<evidence type="ECO:0000313" key="2">
    <source>
        <dbReference type="EMBL" id="RRT56058.1"/>
    </source>
</evidence>
<protein>
    <submittedName>
        <fullName evidence="2">Uncharacterized protein</fullName>
    </submittedName>
</protein>
<organism evidence="2 3">
    <name type="scientific">Ensete ventricosum</name>
    <name type="common">Abyssinian banana</name>
    <name type="synonym">Musa ensete</name>
    <dbReference type="NCBI Taxonomy" id="4639"/>
    <lineage>
        <taxon>Eukaryota</taxon>
        <taxon>Viridiplantae</taxon>
        <taxon>Streptophyta</taxon>
        <taxon>Embryophyta</taxon>
        <taxon>Tracheophyta</taxon>
        <taxon>Spermatophyta</taxon>
        <taxon>Magnoliopsida</taxon>
        <taxon>Liliopsida</taxon>
        <taxon>Zingiberales</taxon>
        <taxon>Musaceae</taxon>
        <taxon>Ensete</taxon>
    </lineage>
</organism>
<reference evidence="2 3" key="1">
    <citation type="journal article" date="2014" name="Agronomy (Basel)">
        <title>A Draft Genome Sequence for Ensete ventricosum, the Drought-Tolerant Tree Against Hunger.</title>
        <authorList>
            <person name="Harrison J."/>
            <person name="Moore K.A."/>
            <person name="Paszkiewicz K."/>
            <person name="Jones T."/>
            <person name="Grant M."/>
            <person name="Ambacheew D."/>
            <person name="Muzemil S."/>
            <person name="Studholme D.J."/>
        </authorList>
    </citation>
    <scope>NUCLEOTIDE SEQUENCE [LARGE SCALE GENOMIC DNA]</scope>
</reference>
<dbReference type="EMBL" id="AMZH03009794">
    <property type="protein sequence ID" value="RRT56058.1"/>
    <property type="molecule type" value="Genomic_DNA"/>
</dbReference>
<dbReference type="AlphaFoldDB" id="A0A426YWG7"/>
<accession>A0A426YWG7</accession>
<proteinExistence type="predicted"/>
<evidence type="ECO:0000256" key="1">
    <source>
        <dbReference type="SAM" id="MobiDB-lite"/>
    </source>
</evidence>
<comment type="caution">
    <text evidence="2">The sequence shown here is derived from an EMBL/GenBank/DDBJ whole genome shotgun (WGS) entry which is preliminary data.</text>
</comment>
<gene>
    <name evidence="2" type="ORF">B296_00030245</name>
</gene>